<dbReference type="AlphaFoldDB" id="A0AAU7CPQ7"/>
<sequence length="514" mass="57376">MLAFYCGLGILLTLQVPPPNLADQPSAALHQAFQTIREQETAELDALATRLTEQGQSVAAMTVRTAVEPVPLADGATRYLVLSKVASSPVKGLANVTAKPEAADAWNGDLRKIQGATATALFDLAERAVSSMPRHYAFADACLRGVLSRQPDHPEARRLLGYVPHEGGWATPYARKRLEEGMVDHPTFGWVKSSWVSHLDQGELPAPASAGQRETRWLPADQADQLRSPWKCAWNISTEHFEIRTNVPLSEAIAFGRQLEVFHDLFFSLLADVIETDNRLPLAQRFRDKKMVGEKNSAPHQVYYFKNKQEYVDYLSPYEPGIEESLGIYIPPKSGKGKRAPAYFFHDPEAEIDATATLYHEVSHQLLFESAGRNGYTKNVGNYWVFEGLGTYFETVVPGPDGVMMVGGLVGPRIDAARAKMEEGEFLSIERLLQLDQAAFNARESIHLHYAQSMALAVFLMQGQGKAYREPFLDYAKDAYRGIIRRDTGRSLQERLGVSYEELNLQFLKFLKRG</sequence>
<proteinExistence type="predicted"/>
<accession>A0AAU7CPQ7</accession>
<dbReference type="RefSeq" id="WP_406699952.1">
    <property type="nucleotide sequence ID" value="NZ_CP155447.1"/>
</dbReference>
<name>A0AAU7CPQ7_9BACT</name>
<protein>
    <submittedName>
        <fullName evidence="2">DUF1570 domain-containing protein</fullName>
    </submittedName>
</protein>
<dbReference type="Pfam" id="PF07607">
    <property type="entry name" value="DUF1570"/>
    <property type="match status" value="1"/>
</dbReference>
<gene>
    <name evidence="2" type="ORF">V5E97_14010</name>
</gene>
<dbReference type="EMBL" id="CP155447">
    <property type="protein sequence ID" value="XBH07107.1"/>
    <property type="molecule type" value="Genomic_DNA"/>
</dbReference>
<evidence type="ECO:0000259" key="1">
    <source>
        <dbReference type="Pfam" id="PF07607"/>
    </source>
</evidence>
<reference evidence="2" key="1">
    <citation type="submission" date="2024-05" db="EMBL/GenBank/DDBJ databases">
        <title>Planctomycetes of the genus Singulisphaera possess chitinolytic capabilities.</title>
        <authorList>
            <person name="Ivanova A."/>
        </authorList>
    </citation>
    <scope>NUCLEOTIDE SEQUENCE</scope>
    <source>
        <strain evidence="2">Ch08T</strain>
    </source>
</reference>
<evidence type="ECO:0000313" key="2">
    <source>
        <dbReference type="EMBL" id="XBH07107.1"/>
    </source>
</evidence>
<organism evidence="2">
    <name type="scientific">Singulisphaera sp. Ch08</name>
    <dbReference type="NCBI Taxonomy" id="3120278"/>
    <lineage>
        <taxon>Bacteria</taxon>
        <taxon>Pseudomonadati</taxon>
        <taxon>Planctomycetota</taxon>
        <taxon>Planctomycetia</taxon>
        <taxon>Isosphaerales</taxon>
        <taxon>Isosphaeraceae</taxon>
        <taxon>Singulisphaera</taxon>
    </lineage>
</organism>
<feature type="domain" description="DUF1570" evidence="1">
    <location>
        <begin position="355"/>
        <end position="468"/>
    </location>
</feature>
<dbReference type="InterPro" id="IPR011464">
    <property type="entry name" value="DUF1570"/>
</dbReference>